<keyword evidence="7" id="KW-0540">Nuclease</keyword>
<keyword evidence="14" id="KW-0539">Nucleus</keyword>
<sequence>MGITQYRDYPIREVWAENLNEEMAKIALILENYNYVAMDTEFPGVLARPIGTFKSKSEYNYRTLGLNVDMLKIIQLGLAFADSEGNSPKECACWQFNFEFNLLEDMYAQDTIDLLTDSGLRFQEHERRGIKVEDFGALLMESGLVLCEDVHWISFSSFYYFGYLLKTLTCSELPKSQDEFLDLLRTFFPNLLDMKYLELVTDGLQGGINKLAETYGVQRYGQVHQAGSDSLLTLHVYFKMKSVTFNGEIDAEHYGILYGIGSGIDDTQDGEKMLTGVVT</sequence>
<accession>A0A7S2ZH75</accession>
<keyword evidence="13" id="KW-0804">Transcription</keyword>
<dbReference type="InterPro" id="IPR039637">
    <property type="entry name" value="CNOT7/CNOT8/Pop2"/>
</dbReference>
<reference evidence="15" key="1">
    <citation type="submission" date="2021-01" db="EMBL/GenBank/DDBJ databases">
        <authorList>
            <person name="Corre E."/>
            <person name="Pelletier E."/>
            <person name="Niang G."/>
            <person name="Scheremetjew M."/>
            <person name="Finn R."/>
            <person name="Kale V."/>
            <person name="Holt S."/>
            <person name="Cochrane G."/>
            <person name="Meng A."/>
            <person name="Brown T."/>
            <person name="Cohen L."/>
        </authorList>
    </citation>
    <scope>NUCLEOTIDE SEQUENCE</scope>
    <source>
        <strain evidence="15">CCMP 769</strain>
    </source>
</reference>
<dbReference type="EMBL" id="HBHW01009382">
    <property type="protein sequence ID" value="CAE0039126.1"/>
    <property type="molecule type" value="Transcribed_RNA"/>
</dbReference>
<proteinExistence type="inferred from homology"/>
<dbReference type="GO" id="GO:0003723">
    <property type="term" value="F:RNA binding"/>
    <property type="evidence" value="ECO:0007669"/>
    <property type="project" value="UniProtKB-KW"/>
</dbReference>
<comment type="catalytic activity">
    <reaction evidence="1">
        <text>Exonucleolytic cleavage of poly(A) to 5'-AMP.</text>
        <dbReference type="EC" id="3.1.13.4"/>
    </reaction>
</comment>
<evidence type="ECO:0000256" key="7">
    <source>
        <dbReference type="ARBA" id="ARBA00022722"/>
    </source>
</evidence>
<dbReference type="EC" id="3.1.13.4" evidence="5"/>
<name>A0A7S2ZH75_9RHOD</name>
<organism evidence="15">
    <name type="scientific">Rhodosorus marinus</name>
    <dbReference type="NCBI Taxonomy" id="101924"/>
    <lineage>
        <taxon>Eukaryota</taxon>
        <taxon>Rhodophyta</taxon>
        <taxon>Stylonematophyceae</taxon>
        <taxon>Stylonematales</taxon>
        <taxon>Stylonemataceae</taxon>
        <taxon>Rhodosorus</taxon>
    </lineage>
</organism>
<gene>
    <name evidence="15" type="ORF">RMAR00112_LOCUS7085</name>
    <name evidence="16" type="ORF">RMAR00112_LOCUS7088</name>
</gene>
<keyword evidence="11" id="KW-0694">RNA-binding</keyword>
<evidence type="ECO:0000313" key="15">
    <source>
        <dbReference type="EMBL" id="CAE0039126.1"/>
    </source>
</evidence>
<dbReference type="InterPro" id="IPR006941">
    <property type="entry name" value="RNase_CAF1"/>
</dbReference>
<keyword evidence="9" id="KW-0378">Hydrolase</keyword>
<dbReference type="GO" id="GO:0046872">
    <property type="term" value="F:metal ion binding"/>
    <property type="evidence" value="ECO:0007669"/>
    <property type="project" value="UniProtKB-KW"/>
</dbReference>
<dbReference type="GO" id="GO:0030014">
    <property type="term" value="C:CCR4-NOT complex"/>
    <property type="evidence" value="ECO:0007669"/>
    <property type="project" value="InterPro"/>
</dbReference>
<evidence type="ECO:0000256" key="9">
    <source>
        <dbReference type="ARBA" id="ARBA00022801"/>
    </source>
</evidence>
<dbReference type="Gene3D" id="3.30.420.10">
    <property type="entry name" value="Ribonuclease H-like superfamily/Ribonuclease H"/>
    <property type="match status" value="1"/>
</dbReference>
<evidence type="ECO:0000256" key="1">
    <source>
        <dbReference type="ARBA" id="ARBA00001663"/>
    </source>
</evidence>
<evidence type="ECO:0000256" key="11">
    <source>
        <dbReference type="ARBA" id="ARBA00022884"/>
    </source>
</evidence>
<keyword evidence="6" id="KW-0963">Cytoplasm</keyword>
<evidence type="ECO:0000256" key="12">
    <source>
        <dbReference type="ARBA" id="ARBA00023015"/>
    </source>
</evidence>
<dbReference type="Pfam" id="PF04857">
    <property type="entry name" value="CAF1"/>
    <property type="match status" value="1"/>
</dbReference>
<evidence type="ECO:0000256" key="8">
    <source>
        <dbReference type="ARBA" id="ARBA00022723"/>
    </source>
</evidence>
<dbReference type="EMBL" id="HBHW01009385">
    <property type="protein sequence ID" value="CAE0039129.1"/>
    <property type="molecule type" value="Transcribed_RNA"/>
</dbReference>
<evidence type="ECO:0000313" key="16">
    <source>
        <dbReference type="EMBL" id="CAE0039129.1"/>
    </source>
</evidence>
<dbReference type="InterPro" id="IPR036397">
    <property type="entry name" value="RNaseH_sf"/>
</dbReference>
<evidence type="ECO:0000256" key="3">
    <source>
        <dbReference type="ARBA" id="ARBA00004496"/>
    </source>
</evidence>
<evidence type="ECO:0000256" key="10">
    <source>
        <dbReference type="ARBA" id="ARBA00022839"/>
    </source>
</evidence>
<dbReference type="InterPro" id="IPR012337">
    <property type="entry name" value="RNaseH-like_sf"/>
</dbReference>
<keyword evidence="12" id="KW-0805">Transcription regulation</keyword>
<keyword evidence="8" id="KW-0479">Metal-binding</keyword>
<dbReference type="AlphaFoldDB" id="A0A7S2ZH75"/>
<dbReference type="GO" id="GO:0005634">
    <property type="term" value="C:nucleus"/>
    <property type="evidence" value="ECO:0007669"/>
    <property type="project" value="UniProtKB-SubCell"/>
</dbReference>
<evidence type="ECO:0000256" key="6">
    <source>
        <dbReference type="ARBA" id="ARBA00022490"/>
    </source>
</evidence>
<keyword evidence="10" id="KW-0269">Exonuclease</keyword>
<evidence type="ECO:0000256" key="14">
    <source>
        <dbReference type="ARBA" id="ARBA00023242"/>
    </source>
</evidence>
<comment type="similarity">
    <text evidence="4">Belongs to the CAF1 family.</text>
</comment>
<evidence type="ECO:0000256" key="13">
    <source>
        <dbReference type="ARBA" id="ARBA00023163"/>
    </source>
</evidence>
<protein>
    <recommendedName>
        <fullName evidence="5">poly(A)-specific ribonuclease</fullName>
        <ecNumber evidence="5">3.1.13.4</ecNumber>
    </recommendedName>
</protein>
<dbReference type="GO" id="GO:0004535">
    <property type="term" value="F:poly(A)-specific ribonuclease activity"/>
    <property type="evidence" value="ECO:0007669"/>
    <property type="project" value="UniProtKB-EC"/>
</dbReference>
<evidence type="ECO:0000256" key="5">
    <source>
        <dbReference type="ARBA" id="ARBA00012161"/>
    </source>
</evidence>
<dbReference type="PANTHER" id="PTHR10797">
    <property type="entry name" value="CCR4-NOT TRANSCRIPTION COMPLEX SUBUNIT"/>
    <property type="match status" value="1"/>
</dbReference>
<evidence type="ECO:0000256" key="4">
    <source>
        <dbReference type="ARBA" id="ARBA00008372"/>
    </source>
</evidence>
<dbReference type="SUPFAM" id="SSF53098">
    <property type="entry name" value="Ribonuclease H-like"/>
    <property type="match status" value="1"/>
</dbReference>
<dbReference type="GO" id="GO:0005737">
    <property type="term" value="C:cytoplasm"/>
    <property type="evidence" value="ECO:0007669"/>
    <property type="project" value="UniProtKB-SubCell"/>
</dbReference>
<evidence type="ECO:0000256" key="2">
    <source>
        <dbReference type="ARBA" id="ARBA00004123"/>
    </source>
</evidence>
<comment type="subcellular location">
    <subcellularLocation>
        <location evidence="3">Cytoplasm</location>
    </subcellularLocation>
    <subcellularLocation>
        <location evidence="2">Nucleus</location>
    </subcellularLocation>
</comment>